<evidence type="ECO:0000256" key="8">
    <source>
        <dbReference type="RuleBase" id="RU003738"/>
    </source>
</evidence>
<evidence type="ECO:0000256" key="2">
    <source>
        <dbReference type="ARBA" id="ARBA00022793"/>
    </source>
</evidence>
<evidence type="ECO:0000313" key="14">
    <source>
        <dbReference type="Proteomes" id="UP000681131"/>
    </source>
</evidence>
<dbReference type="Pfam" id="PF00278">
    <property type="entry name" value="Orn_DAP_Arg_deC"/>
    <property type="match status" value="1"/>
</dbReference>
<dbReference type="SUPFAM" id="SSF51419">
    <property type="entry name" value="PLP-binding barrel"/>
    <property type="match status" value="1"/>
</dbReference>
<feature type="domain" description="Orn/DAP/Arg decarboxylase 2 C-terminal" evidence="9">
    <location>
        <begin position="24"/>
        <end position="372"/>
    </location>
</feature>
<evidence type="ECO:0000259" key="9">
    <source>
        <dbReference type="Pfam" id="PF00278"/>
    </source>
</evidence>
<protein>
    <recommendedName>
        <fullName evidence="5 6">Diaminopimelate decarboxylase</fullName>
        <shortName evidence="5">DAP decarboxylase</shortName>
        <shortName evidence="5">DAPDC</shortName>
        <ecNumber evidence="5 6">4.1.1.20</ecNumber>
    </recommendedName>
</protein>
<dbReference type="EC" id="4.1.1.20" evidence="5 6"/>
<feature type="binding site" evidence="5">
    <location>
        <position position="318"/>
    </location>
    <ligand>
        <name>substrate</name>
    </ligand>
</feature>
<dbReference type="Gene3D" id="3.20.20.10">
    <property type="entry name" value="Alanine racemase"/>
    <property type="match status" value="1"/>
</dbReference>
<evidence type="ECO:0000256" key="4">
    <source>
        <dbReference type="ARBA" id="ARBA00023239"/>
    </source>
</evidence>
<feature type="domain" description="Orn/DAP/Arg decarboxylase 2 N-terminal" evidence="10">
    <location>
        <begin position="37"/>
        <end position="282"/>
    </location>
</feature>
<evidence type="ECO:0000256" key="6">
    <source>
        <dbReference type="NCBIfam" id="TIGR01048"/>
    </source>
</evidence>
<feature type="binding site" evidence="5">
    <location>
        <position position="374"/>
    </location>
    <ligand>
        <name>substrate</name>
    </ligand>
</feature>
<dbReference type="InterPro" id="IPR022644">
    <property type="entry name" value="De-COase2_N"/>
</dbReference>
<dbReference type="Gene3D" id="2.40.37.10">
    <property type="entry name" value="Lyase, Ornithine Decarboxylase, Chain A, domain 1"/>
    <property type="match status" value="1"/>
</dbReference>
<proteinExistence type="inferred from homology"/>
<comment type="cofactor">
    <cofactor evidence="1 5 7 8">
        <name>pyridoxal 5'-phosphate</name>
        <dbReference type="ChEBI" id="CHEBI:597326"/>
    </cofactor>
</comment>
<keyword evidence="3 5" id="KW-0663">Pyridoxal phosphate</keyword>
<dbReference type="NCBIfam" id="TIGR01048">
    <property type="entry name" value="lysA"/>
    <property type="match status" value="1"/>
</dbReference>
<dbReference type="Proteomes" id="UP000681131">
    <property type="component" value="Chromosome"/>
</dbReference>
<evidence type="ECO:0000256" key="3">
    <source>
        <dbReference type="ARBA" id="ARBA00022898"/>
    </source>
</evidence>
<feature type="binding site" evidence="5">
    <location>
        <position position="237"/>
    </location>
    <ligand>
        <name>pyridoxal 5'-phosphate</name>
        <dbReference type="ChEBI" id="CHEBI:597326"/>
    </ligand>
</feature>
<feature type="binding site" evidence="5">
    <location>
        <position position="314"/>
    </location>
    <ligand>
        <name>substrate</name>
    </ligand>
</feature>
<feature type="modified residue" description="N6-(pyridoxal phosphate)lysine" evidence="5 7">
    <location>
        <position position="57"/>
    </location>
</feature>
<dbReference type="SUPFAM" id="SSF50621">
    <property type="entry name" value="Alanine racemase C-terminal domain-like"/>
    <property type="match status" value="1"/>
</dbReference>
<dbReference type="PANTHER" id="PTHR43727:SF2">
    <property type="entry name" value="GROUP IV DECARBOXYLASE"/>
    <property type="match status" value="1"/>
</dbReference>
<dbReference type="Proteomes" id="UP000251120">
    <property type="component" value="Chromosome"/>
</dbReference>
<keyword evidence="2 5" id="KW-0210">Decarboxylase</keyword>
<keyword evidence="14" id="KW-1185">Reference proteome</keyword>
<evidence type="ECO:0000313" key="13">
    <source>
        <dbReference type="Proteomes" id="UP000251120"/>
    </source>
</evidence>
<dbReference type="AlphaFoldDB" id="A0A2Z4XZ56"/>
<keyword evidence="5" id="KW-0028">Amino-acid biosynthesis</keyword>
<feature type="binding site" evidence="5">
    <location>
        <position position="346"/>
    </location>
    <ligand>
        <name>substrate</name>
    </ligand>
</feature>
<sequence>MNAFKIFNDTDLLKFADSGITTPCYIYDKNLLDATFSAAKKALDKHFDNAVIHYAIKANHNAGIIDYAKKYNMGIDCVSGGEVQRALDAGVDPSHIVFAGVGKADWEIELALDAGIFAFNCESIEEIQVINEFAKSKGVTANICIRINPDIDAQTHHYISTGQFDDKFGISFDMVEEFIFKEASTLKNIDIIGLHYHVGSQILNLNVFNDLVATVNNHLENLLDKGIEIKHINFGGGLGIDYENPEANSVVDFDEFFRNIAIGFKFKNTMQVHFELGRSLVAQSGILLSKVLYTKTTGNTDFAIIDAGMTELLRPALYQAQHKIVALTDSGSNDEKAYHVVGPICESSDIFAKHYRLPKLKRGYIVAIYSAGAYGKVLASEYNLRPTVKEYFI</sequence>
<evidence type="ECO:0000256" key="5">
    <source>
        <dbReference type="HAMAP-Rule" id="MF_02120"/>
    </source>
</evidence>
<gene>
    <name evidence="5 11" type="primary">lysA</name>
    <name evidence="11" type="ORF">CDH04_06390</name>
    <name evidence="12" type="ORF">FZC43_06390</name>
</gene>
<dbReference type="GO" id="GO:0009089">
    <property type="term" value="P:lysine biosynthetic process via diaminopimelate"/>
    <property type="evidence" value="ECO:0007669"/>
    <property type="project" value="UniProtKB-UniRule"/>
</dbReference>
<dbReference type="EMBL" id="CP021781">
    <property type="protein sequence ID" value="AXA34060.1"/>
    <property type="molecule type" value="Genomic_DNA"/>
</dbReference>
<dbReference type="PRINTS" id="PR01181">
    <property type="entry name" value="DAPDCRBXLASE"/>
</dbReference>
<comment type="catalytic activity">
    <reaction evidence="5 8">
        <text>meso-2,6-diaminopimelate + H(+) = L-lysine + CO2</text>
        <dbReference type="Rhea" id="RHEA:15101"/>
        <dbReference type="ChEBI" id="CHEBI:15378"/>
        <dbReference type="ChEBI" id="CHEBI:16526"/>
        <dbReference type="ChEBI" id="CHEBI:32551"/>
        <dbReference type="ChEBI" id="CHEBI:57791"/>
        <dbReference type="EC" id="4.1.1.20"/>
    </reaction>
</comment>
<dbReference type="InterPro" id="IPR002986">
    <property type="entry name" value="DAP_deCOOHase_LysA"/>
</dbReference>
<feature type="binding site" evidence="5">
    <location>
        <position position="374"/>
    </location>
    <ligand>
        <name>pyridoxal 5'-phosphate</name>
        <dbReference type="ChEBI" id="CHEBI:597326"/>
    </ligand>
</feature>
<comment type="function">
    <text evidence="5">Specifically catalyzes the decarboxylation of meso-diaminopimelate (meso-DAP) to L-lysine.</text>
</comment>
<dbReference type="InterPro" id="IPR009006">
    <property type="entry name" value="Ala_racemase/Decarboxylase_C"/>
</dbReference>
<dbReference type="InterPro" id="IPR000183">
    <property type="entry name" value="Orn/DAP/Arg_de-COase"/>
</dbReference>
<evidence type="ECO:0000313" key="12">
    <source>
        <dbReference type="EMBL" id="QIW12299.1"/>
    </source>
</evidence>
<name>A0A2Z4XZ56_9GAMM</name>
<dbReference type="RefSeq" id="WP_112870236.1">
    <property type="nucleotide sequence ID" value="NZ_CP021781.1"/>
</dbReference>
<evidence type="ECO:0000256" key="7">
    <source>
        <dbReference type="PIRSR" id="PIRSR600183-50"/>
    </source>
</evidence>
<evidence type="ECO:0000313" key="11">
    <source>
        <dbReference type="EMBL" id="AXA34060.1"/>
    </source>
</evidence>
<evidence type="ECO:0000259" key="10">
    <source>
        <dbReference type="Pfam" id="PF02784"/>
    </source>
</evidence>
<organism evidence="11 13">
    <name type="scientific">Francisella adeliensis</name>
    <dbReference type="NCBI Taxonomy" id="2007306"/>
    <lineage>
        <taxon>Bacteria</taxon>
        <taxon>Pseudomonadati</taxon>
        <taxon>Pseudomonadota</taxon>
        <taxon>Gammaproteobacteria</taxon>
        <taxon>Thiotrichales</taxon>
        <taxon>Francisellaceae</taxon>
        <taxon>Francisella</taxon>
    </lineage>
</organism>
<feature type="binding site" evidence="5">
    <location>
        <begin position="275"/>
        <end position="278"/>
    </location>
    <ligand>
        <name>pyridoxal 5'-phosphate</name>
        <dbReference type="ChEBI" id="CHEBI:597326"/>
    </ligand>
</feature>
<keyword evidence="4 5" id="KW-0456">Lyase</keyword>
<accession>A0A2Z4XZ56</accession>
<reference evidence="12 14" key="2">
    <citation type="submission" date="2019-08" db="EMBL/GenBank/DDBJ databases">
        <title>Complete genome sequences of Francisella adeliensis (FSC1325 and FSC1326).</title>
        <authorList>
            <person name="Ohrman C."/>
            <person name="Uneklint I."/>
            <person name="Vallesi A."/>
            <person name="Karlsson L."/>
            <person name="Sjodin A."/>
        </authorList>
    </citation>
    <scope>NUCLEOTIDE SEQUENCE [LARGE SCALE GENOMIC DNA]</scope>
    <source>
        <strain evidence="12 14">FSC1325</strain>
    </source>
</reference>
<evidence type="ECO:0000256" key="1">
    <source>
        <dbReference type="ARBA" id="ARBA00001933"/>
    </source>
</evidence>
<keyword evidence="5 8" id="KW-0457">Lysine biosynthesis</keyword>
<dbReference type="EMBL" id="CP043424">
    <property type="protein sequence ID" value="QIW12299.1"/>
    <property type="molecule type" value="Genomic_DNA"/>
</dbReference>
<dbReference type="KEGG" id="fad:CDH04_06390"/>
<reference evidence="11 13" key="1">
    <citation type="submission" date="2017-06" db="EMBL/GenBank/DDBJ databases">
        <title>Complete genome of Francisella adeliensis.</title>
        <authorList>
            <person name="Vallesi A."/>
            <person name="Sjodin A."/>
        </authorList>
    </citation>
    <scope>NUCLEOTIDE SEQUENCE [LARGE SCALE GENOMIC DNA]</scope>
    <source>
        <strain evidence="11 13">FDC440</strain>
    </source>
</reference>
<dbReference type="GO" id="GO:0008836">
    <property type="term" value="F:diaminopimelate decarboxylase activity"/>
    <property type="evidence" value="ECO:0007669"/>
    <property type="project" value="UniProtKB-UniRule"/>
</dbReference>
<dbReference type="InterPro" id="IPR029066">
    <property type="entry name" value="PLP-binding_barrel"/>
</dbReference>
<comment type="similarity">
    <text evidence="5">Belongs to the Orn/Lys/Arg decarboxylase class-II family. LysA subfamily.</text>
</comment>
<feature type="active site" description="Proton donor" evidence="7">
    <location>
        <position position="345"/>
    </location>
</feature>
<dbReference type="CDD" id="cd06828">
    <property type="entry name" value="PLPDE_III_DapDC"/>
    <property type="match status" value="1"/>
</dbReference>
<dbReference type="HAMAP" id="MF_02120">
    <property type="entry name" value="LysA"/>
    <property type="match status" value="1"/>
</dbReference>
<dbReference type="Pfam" id="PF02784">
    <property type="entry name" value="Orn_Arg_deC_N"/>
    <property type="match status" value="1"/>
</dbReference>
<dbReference type="PRINTS" id="PR01179">
    <property type="entry name" value="ODADCRBXLASE"/>
</dbReference>
<comment type="pathway">
    <text evidence="5 8">Amino-acid biosynthesis; L-lysine biosynthesis via DAP pathway; L-lysine from DL-2,6-diaminopimelate: step 1/1.</text>
</comment>
<dbReference type="GO" id="GO:0030170">
    <property type="term" value="F:pyridoxal phosphate binding"/>
    <property type="evidence" value="ECO:0007669"/>
    <property type="project" value="UniProtKB-UniRule"/>
</dbReference>
<dbReference type="InterPro" id="IPR022643">
    <property type="entry name" value="De-COase2_C"/>
</dbReference>
<comment type="subunit">
    <text evidence="5">Homodimer.</text>
</comment>
<dbReference type="PANTHER" id="PTHR43727">
    <property type="entry name" value="DIAMINOPIMELATE DECARBOXYLASE"/>
    <property type="match status" value="1"/>
</dbReference>
<dbReference type="OrthoDB" id="9802241at2"/>
<dbReference type="FunFam" id="3.20.20.10:FF:000003">
    <property type="entry name" value="Diaminopimelate decarboxylase"/>
    <property type="match status" value="1"/>
</dbReference>
<feature type="binding site" evidence="5">
    <location>
        <position position="278"/>
    </location>
    <ligand>
        <name>substrate</name>
    </ligand>
</feature>
<dbReference type="UniPathway" id="UPA00034">
    <property type="reaction ID" value="UER00027"/>
</dbReference>